<organism evidence="7">
    <name type="scientific">Medioppia subpectinata</name>
    <dbReference type="NCBI Taxonomy" id="1979941"/>
    <lineage>
        <taxon>Eukaryota</taxon>
        <taxon>Metazoa</taxon>
        <taxon>Ecdysozoa</taxon>
        <taxon>Arthropoda</taxon>
        <taxon>Chelicerata</taxon>
        <taxon>Arachnida</taxon>
        <taxon>Acari</taxon>
        <taxon>Acariformes</taxon>
        <taxon>Sarcoptiformes</taxon>
        <taxon>Oribatida</taxon>
        <taxon>Brachypylina</taxon>
        <taxon>Oppioidea</taxon>
        <taxon>Oppiidae</taxon>
        <taxon>Medioppia</taxon>
    </lineage>
</organism>
<evidence type="ECO:0000256" key="3">
    <source>
        <dbReference type="ARBA" id="ARBA00022630"/>
    </source>
</evidence>
<accession>A0A7R9KR16</accession>
<feature type="region of interest" description="Disordered" evidence="5">
    <location>
        <begin position="29"/>
        <end position="70"/>
    </location>
</feature>
<dbReference type="PANTHER" id="PTHR11552">
    <property type="entry name" value="GLUCOSE-METHANOL-CHOLINE GMC OXIDOREDUCTASE"/>
    <property type="match status" value="1"/>
</dbReference>
<keyword evidence="4" id="KW-0274">FAD</keyword>
<dbReference type="GO" id="GO:0050660">
    <property type="term" value="F:flavin adenine dinucleotide binding"/>
    <property type="evidence" value="ECO:0007669"/>
    <property type="project" value="InterPro"/>
</dbReference>
<evidence type="ECO:0000259" key="6">
    <source>
        <dbReference type="PROSITE" id="PS00624"/>
    </source>
</evidence>
<dbReference type="Pfam" id="PF00732">
    <property type="entry name" value="GMC_oxred_N"/>
    <property type="match status" value="1"/>
</dbReference>
<dbReference type="EMBL" id="CAJPIZ010004652">
    <property type="protein sequence ID" value="CAG2107783.1"/>
    <property type="molecule type" value="Genomic_DNA"/>
</dbReference>
<proteinExistence type="inferred from homology"/>
<dbReference type="OrthoDB" id="6492807at2759"/>
<evidence type="ECO:0000256" key="2">
    <source>
        <dbReference type="ARBA" id="ARBA00010790"/>
    </source>
</evidence>
<keyword evidence="8" id="KW-1185">Reference proteome</keyword>
<dbReference type="AlphaFoldDB" id="A0A7R9KR16"/>
<dbReference type="InterPro" id="IPR000172">
    <property type="entry name" value="GMC_OxRdtase_N"/>
</dbReference>
<evidence type="ECO:0000256" key="1">
    <source>
        <dbReference type="ARBA" id="ARBA00001974"/>
    </source>
</evidence>
<reference evidence="7" key="1">
    <citation type="submission" date="2020-11" db="EMBL/GenBank/DDBJ databases">
        <authorList>
            <person name="Tran Van P."/>
        </authorList>
    </citation>
    <scope>NUCLEOTIDE SEQUENCE</scope>
</reference>
<comment type="cofactor">
    <cofactor evidence="1">
        <name>FAD</name>
        <dbReference type="ChEBI" id="CHEBI:57692"/>
    </cofactor>
</comment>
<keyword evidence="3" id="KW-0285">Flavoprotein</keyword>
<comment type="similarity">
    <text evidence="2">Belongs to the GMC oxidoreductase family.</text>
</comment>
<dbReference type="InterPro" id="IPR012132">
    <property type="entry name" value="GMC_OxRdtase"/>
</dbReference>
<dbReference type="SUPFAM" id="SSF51905">
    <property type="entry name" value="FAD/NAD(P)-binding domain"/>
    <property type="match status" value="1"/>
</dbReference>
<gene>
    <name evidence="7" type="ORF">OSB1V03_LOCUS7780</name>
</gene>
<evidence type="ECO:0000313" key="7">
    <source>
        <dbReference type="EMBL" id="CAD7627353.1"/>
    </source>
</evidence>
<dbReference type="Gene3D" id="3.50.50.60">
    <property type="entry name" value="FAD/NAD(P)-binding domain"/>
    <property type="match status" value="1"/>
</dbReference>
<sequence>MLAWSPFDMEVIAHDNRASWLVSNGTHPYINGDGQRSTPDRNNQSHHSSTNGSIKTKNGHGKTDGNFTLTTLTTGATPTTAFRKTVKHREGMFANKCHIELLNDKGDTGGGGADVDETDSKTVLAGTGIGFTCKFSILSKYSPNRELLFAVAWITARRQVIHDTTCGRTQWESSYDFIVVGGGGAGAVVANKLSANASVRVLLLEAGGAQSAIYNDVPGLLTINNPIYNWIYFDQPVDGYGQQYAGGRVPEPIGKTLGGSTAHNSMFFVRGNRRGYDEWAHTYGARGWSYSDLLPVFTEWENNTDPRVVREAPDYHGVHGPIQISSTRNVDRFTTVITNTLHQLGYNKTDINGPNQAGYDLLQYYTNSSGLRTGTGNPFVDPNPHPDNLHIVCNALVTKVLFNELTAIGVEFTYNYISYTVYADREVIISGGAINSPQLLMLSGVGPAKHLKSLNIGLVLDLPVGDNYQNHPNVQMSAQLKQNYYHMGSELAQLDVHQLSQLYYDHTGPLWPPTRVLLYFSTRLNMNKQWPNVYFAISLTNITVHVGIQLNKINSHGSIRLREADPLLPPIINPAWLATPVDMENMVDAVKSAFHMLERSQLAHYIQPLPPFSAIGCPDCPDKQYLYECAEGLKCFITYKSGTSYHPSGSCRMGAVERPDVVVDPQLRVKGAKNLRICDASVFPVIPNGNTAAAAITVGYKCAQIIKDYYNLN</sequence>
<dbReference type="PROSITE" id="PS00624">
    <property type="entry name" value="GMC_OXRED_2"/>
    <property type="match status" value="1"/>
</dbReference>
<dbReference type="Pfam" id="PF05199">
    <property type="entry name" value="GMC_oxred_C"/>
    <property type="match status" value="1"/>
</dbReference>
<dbReference type="Gene3D" id="3.30.560.10">
    <property type="entry name" value="Glucose Oxidase, domain 3"/>
    <property type="match status" value="1"/>
</dbReference>
<feature type="domain" description="Glucose-methanol-choline oxidoreductase N-terminal" evidence="6">
    <location>
        <begin position="432"/>
        <end position="446"/>
    </location>
</feature>
<dbReference type="InterPro" id="IPR007867">
    <property type="entry name" value="GMC_OxRtase_C"/>
</dbReference>
<dbReference type="SUPFAM" id="SSF54373">
    <property type="entry name" value="FAD-linked reductases, C-terminal domain"/>
    <property type="match status" value="1"/>
</dbReference>
<evidence type="ECO:0000256" key="5">
    <source>
        <dbReference type="SAM" id="MobiDB-lite"/>
    </source>
</evidence>
<dbReference type="GO" id="GO:0016614">
    <property type="term" value="F:oxidoreductase activity, acting on CH-OH group of donors"/>
    <property type="evidence" value="ECO:0007669"/>
    <property type="project" value="InterPro"/>
</dbReference>
<dbReference type="EMBL" id="OC859227">
    <property type="protein sequence ID" value="CAD7627353.1"/>
    <property type="molecule type" value="Genomic_DNA"/>
</dbReference>
<protein>
    <recommendedName>
        <fullName evidence="6">Glucose-methanol-choline oxidoreductase N-terminal domain-containing protein</fullName>
    </recommendedName>
</protein>
<evidence type="ECO:0000313" key="8">
    <source>
        <dbReference type="Proteomes" id="UP000759131"/>
    </source>
</evidence>
<name>A0A7R9KR16_9ACAR</name>
<feature type="compositionally biased region" description="Polar residues" evidence="5">
    <location>
        <begin position="34"/>
        <end position="56"/>
    </location>
</feature>
<evidence type="ECO:0000256" key="4">
    <source>
        <dbReference type="ARBA" id="ARBA00022827"/>
    </source>
</evidence>
<dbReference type="InterPro" id="IPR036188">
    <property type="entry name" value="FAD/NAD-bd_sf"/>
</dbReference>
<dbReference type="Proteomes" id="UP000759131">
    <property type="component" value="Unassembled WGS sequence"/>
</dbReference>
<dbReference type="PANTHER" id="PTHR11552:SF147">
    <property type="entry name" value="CHOLINE DEHYDROGENASE, MITOCHONDRIAL"/>
    <property type="match status" value="1"/>
</dbReference>